<protein>
    <submittedName>
        <fullName evidence="2">Flp pilus assembly protein TadB</fullName>
    </submittedName>
</protein>
<organism evidence="2 3">
    <name type="scientific">Nocardia otitidiscaviarum</name>
    <dbReference type="NCBI Taxonomy" id="1823"/>
    <lineage>
        <taxon>Bacteria</taxon>
        <taxon>Bacillati</taxon>
        <taxon>Actinomycetota</taxon>
        <taxon>Actinomycetes</taxon>
        <taxon>Mycobacteriales</taxon>
        <taxon>Nocardiaceae</taxon>
        <taxon>Nocardia</taxon>
    </lineage>
</organism>
<dbReference type="AlphaFoldDB" id="A0A378YE34"/>
<dbReference type="STRING" id="1406858.GCA_000710895_05983"/>
<dbReference type="PANTHER" id="PTHR35007:SF4">
    <property type="entry name" value="CONSERVED TRANSMEMBRANE PROTEIN-RELATED"/>
    <property type="match status" value="1"/>
</dbReference>
<evidence type="ECO:0000313" key="2">
    <source>
        <dbReference type="EMBL" id="SUA75462.1"/>
    </source>
</evidence>
<name>A0A378YE34_9NOCA</name>
<keyword evidence="1" id="KW-0472">Membrane</keyword>
<evidence type="ECO:0000313" key="3">
    <source>
        <dbReference type="Proteomes" id="UP000255467"/>
    </source>
</evidence>
<accession>A0A378YE34</accession>
<dbReference type="RefSeq" id="WP_051036721.1">
    <property type="nucleotide sequence ID" value="NZ_UGRY01000002.1"/>
</dbReference>
<keyword evidence="1" id="KW-0812">Transmembrane</keyword>
<evidence type="ECO:0000256" key="1">
    <source>
        <dbReference type="SAM" id="Phobius"/>
    </source>
</evidence>
<feature type="transmembrane region" description="Helical" evidence="1">
    <location>
        <begin position="53"/>
        <end position="81"/>
    </location>
</feature>
<feature type="transmembrane region" description="Helical" evidence="1">
    <location>
        <begin position="245"/>
        <end position="264"/>
    </location>
</feature>
<dbReference type="Proteomes" id="UP000255467">
    <property type="component" value="Unassembled WGS sequence"/>
</dbReference>
<keyword evidence="1" id="KW-1133">Transmembrane helix</keyword>
<reference evidence="2 3" key="1">
    <citation type="submission" date="2018-06" db="EMBL/GenBank/DDBJ databases">
        <authorList>
            <consortium name="Pathogen Informatics"/>
            <person name="Doyle S."/>
        </authorList>
    </citation>
    <scope>NUCLEOTIDE SEQUENCE [LARGE SCALE GENOMIC DNA]</scope>
    <source>
        <strain evidence="2 3">NCTC1934</strain>
    </source>
</reference>
<dbReference type="EMBL" id="UGRY01000002">
    <property type="protein sequence ID" value="SUA75462.1"/>
    <property type="molecule type" value="Genomic_DNA"/>
</dbReference>
<dbReference type="PANTHER" id="PTHR35007">
    <property type="entry name" value="INTEGRAL MEMBRANE PROTEIN-RELATED"/>
    <property type="match status" value="1"/>
</dbReference>
<feature type="transmembrane region" description="Helical" evidence="1">
    <location>
        <begin position="203"/>
        <end position="225"/>
    </location>
</feature>
<keyword evidence="3" id="KW-1185">Reference proteome</keyword>
<proteinExistence type="predicted"/>
<gene>
    <name evidence="2" type="ORF">NCTC1934_02093</name>
</gene>
<dbReference type="OrthoDB" id="3712305at2"/>
<sequence length="270" mass="28170">MRELLAYPSPALACLALALVTLPPPPARRRCAVLFGPPVPKRKVLSPSVLRVAVPLIPLSLWLVGFGTMLAAAVLAATLAVRHHRRRHARRHAAELAHLLDGLEVIIGELRVGAHPSAAAEIAARETAGDASHAFAVSAARSRLGGSGASGLRQPNSAIAHDLSRVADAWQVAESHGLALAELLTAARTDLLGRKRFQARTRAALAGAHATAAVLSALPLLGLALGHLMGAAPLHILLTTPPGQLLLPLGTTLTCTGLLWTDAITRKVLR</sequence>